<feature type="region of interest" description="Disordered" evidence="1">
    <location>
        <begin position="129"/>
        <end position="153"/>
    </location>
</feature>
<protein>
    <submittedName>
        <fullName evidence="4">Cell division protein FtsN</fullName>
    </submittedName>
</protein>
<name>A0A2U3MVL0_9GAMM</name>
<dbReference type="InterPro" id="IPR007730">
    <property type="entry name" value="SPOR-like_dom"/>
</dbReference>
<keyword evidence="2" id="KW-1133">Transmembrane helix</keyword>
<evidence type="ECO:0000259" key="3">
    <source>
        <dbReference type="PROSITE" id="PS51724"/>
    </source>
</evidence>
<dbReference type="Pfam" id="PF05036">
    <property type="entry name" value="SPOR"/>
    <property type="match status" value="1"/>
</dbReference>
<evidence type="ECO:0000256" key="2">
    <source>
        <dbReference type="SAM" id="Phobius"/>
    </source>
</evidence>
<evidence type="ECO:0000313" key="4">
    <source>
        <dbReference type="EMBL" id="SPL69456.1"/>
    </source>
</evidence>
<keyword evidence="4" id="KW-0131">Cell cycle</keyword>
<evidence type="ECO:0000313" key="5">
    <source>
        <dbReference type="Proteomes" id="UP000245974"/>
    </source>
</evidence>
<dbReference type="PANTHER" id="PTHR38687">
    <property type="entry name" value="CELL DIVISION PROTEIN DEDD-RELATED"/>
    <property type="match status" value="1"/>
</dbReference>
<dbReference type="InterPro" id="IPR036680">
    <property type="entry name" value="SPOR-like_sf"/>
</dbReference>
<keyword evidence="5" id="KW-1185">Reference proteome</keyword>
<keyword evidence="2" id="KW-0812">Transmembrane</keyword>
<dbReference type="AlphaFoldDB" id="A0A2U3MVL0"/>
<feature type="domain" description="SPOR" evidence="3">
    <location>
        <begin position="152"/>
        <end position="230"/>
    </location>
</feature>
<dbReference type="InterPro" id="IPR052521">
    <property type="entry name" value="Cell_div_SPOR-domain"/>
</dbReference>
<dbReference type="EMBL" id="OOGT01000017">
    <property type="protein sequence ID" value="SPL69456.1"/>
    <property type="molecule type" value="Genomic_DNA"/>
</dbReference>
<dbReference type="Proteomes" id="UP000245974">
    <property type="component" value="Unassembled WGS sequence"/>
</dbReference>
<dbReference type="Gene3D" id="3.30.70.1070">
    <property type="entry name" value="Sporulation related repeat"/>
    <property type="match status" value="1"/>
</dbReference>
<dbReference type="SUPFAM" id="SSF110997">
    <property type="entry name" value="Sporulation related repeat"/>
    <property type="match status" value="1"/>
</dbReference>
<accession>A0A2U3MVL0</accession>
<evidence type="ECO:0000256" key="1">
    <source>
        <dbReference type="SAM" id="MobiDB-lite"/>
    </source>
</evidence>
<dbReference type="PROSITE" id="PS51724">
    <property type="entry name" value="SPOR"/>
    <property type="match status" value="1"/>
</dbReference>
<proteinExistence type="predicted"/>
<reference evidence="5" key="1">
    <citation type="submission" date="2018-03" db="EMBL/GenBank/DDBJ databases">
        <authorList>
            <person name="Blom J."/>
        </authorList>
    </citation>
    <scope>NUCLEOTIDE SEQUENCE [LARGE SCALE GENOMIC DNA]</scope>
    <source>
        <strain evidence="5">KPC-SM-21</strain>
    </source>
</reference>
<keyword evidence="2" id="KW-0472">Membrane</keyword>
<sequence>MISHEFMNPPPSRDGMPIKKLEGLHVFGKTQRGVSERPNKPKKPLVPKWLGTLVVILIVICCAVALMLWKPWAPVQPKNDITSNHYQEDTNKDYRFYDLLPQQQVTPIPQQAVPESATQSRPVIVEAPDHSQDQAASSSAVTGAATETSPQQVRQPSYILQVRSYNDPDQADAKRAEIILNGLSADVVKTSEGGKVWYRVISGPYDSLDAAVIAQQSLQHSGIDSIVVKR</sequence>
<gene>
    <name evidence="4" type="ORF">KPC_0634</name>
</gene>
<organism evidence="4 5">
    <name type="scientific">Acinetobacter stercoris</name>
    <dbReference type="NCBI Taxonomy" id="2126983"/>
    <lineage>
        <taxon>Bacteria</taxon>
        <taxon>Pseudomonadati</taxon>
        <taxon>Pseudomonadota</taxon>
        <taxon>Gammaproteobacteria</taxon>
        <taxon>Moraxellales</taxon>
        <taxon>Moraxellaceae</taxon>
        <taxon>Acinetobacter</taxon>
    </lineage>
</organism>
<dbReference type="InParanoid" id="A0A2U3MVL0"/>
<feature type="transmembrane region" description="Helical" evidence="2">
    <location>
        <begin position="49"/>
        <end position="69"/>
    </location>
</feature>
<dbReference type="GO" id="GO:0042834">
    <property type="term" value="F:peptidoglycan binding"/>
    <property type="evidence" value="ECO:0007669"/>
    <property type="project" value="InterPro"/>
</dbReference>
<feature type="compositionally biased region" description="Low complexity" evidence="1">
    <location>
        <begin position="135"/>
        <end position="149"/>
    </location>
</feature>
<keyword evidence="4" id="KW-0132">Cell division</keyword>
<dbReference type="GO" id="GO:0051301">
    <property type="term" value="P:cell division"/>
    <property type="evidence" value="ECO:0007669"/>
    <property type="project" value="UniProtKB-KW"/>
</dbReference>